<dbReference type="AlphaFoldDB" id="A0A7T4U0P7"/>
<dbReference type="PROSITE" id="PS50977">
    <property type="entry name" value="HTH_TETR_2"/>
    <property type="match status" value="1"/>
</dbReference>
<feature type="domain" description="HTH tetR-type" evidence="6">
    <location>
        <begin position="30"/>
        <end position="90"/>
    </location>
</feature>
<dbReference type="PRINTS" id="PR00455">
    <property type="entry name" value="HTHTETR"/>
</dbReference>
<dbReference type="InterPro" id="IPR049397">
    <property type="entry name" value="EthR_C"/>
</dbReference>
<dbReference type="Pfam" id="PF00440">
    <property type="entry name" value="TetR_N"/>
    <property type="match status" value="1"/>
</dbReference>
<dbReference type="SUPFAM" id="SSF48498">
    <property type="entry name" value="Tetracyclin repressor-like, C-terminal domain"/>
    <property type="match status" value="1"/>
</dbReference>
<accession>A0A7T4U0P7</accession>
<dbReference type="Proteomes" id="UP000596130">
    <property type="component" value="Chromosome"/>
</dbReference>
<evidence type="ECO:0000256" key="1">
    <source>
        <dbReference type="ARBA" id="ARBA00023015"/>
    </source>
</evidence>
<dbReference type="SUPFAM" id="SSF46689">
    <property type="entry name" value="Homeodomain-like"/>
    <property type="match status" value="1"/>
</dbReference>
<evidence type="ECO:0000256" key="2">
    <source>
        <dbReference type="ARBA" id="ARBA00023125"/>
    </source>
</evidence>
<dbReference type="GO" id="GO:0045892">
    <property type="term" value="P:negative regulation of DNA-templated transcription"/>
    <property type="evidence" value="ECO:0007669"/>
    <property type="project" value="UniProtKB-ARBA"/>
</dbReference>
<keyword evidence="3" id="KW-0804">Transcription</keyword>
<reference evidence="7 8" key="1">
    <citation type="submission" date="2020-12" db="EMBL/GenBank/DDBJ databases">
        <title>Identification and biosynthesis of polyene macrolides produced by Streptomyces alfalfae Men-myco-93-63.</title>
        <authorList>
            <person name="Liu D."/>
            <person name="Li Y."/>
            <person name="Liu L."/>
            <person name="Han X."/>
            <person name="Shen F."/>
        </authorList>
    </citation>
    <scope>NUCLEOTIDE SEQUENCE [LARGE SCALE GENOMIC DNA]</scope>
    <source>
        <strain evidence="7 8">Men-myco-93-63</strain>
    </source>
</reference>
<name>A0A7T4U0P7_9ACTN</name>
<dbReference type="InterPro" id="IPR036271">
    <property type="entry name" value="Tet_transcr_reg_TetR-rel_C_sf"/>
</dbReference>
<dbReference type="InterPro" id="IPR001647">
    <property type="entry name" value="HTH_TetR"/>
</dbReference>
<dbReference type="Gene3D" id="1.10.357.10">
    <property type="entry name" value="Tetracycline Repressor, domain 2"/>
    <property type="match status" value="1"/>
</dbReference>
<dbReference type="FunFam" id="1.10.10.60:FF:000141">
    <property type="entry name" value="TetR family transcriptional regulator"/>
    <property type="match status" value="1"/>
</dbReference>
<keyword evidence="1" id="KW-0805">Transcription regulation</keyword>
<sequence length="231" mass="25197">MAARRPDSSAAHDRAEPQARSWTRPASRGDRRLEALLSAAETLIAEKPFADISVGELATRAGISRPTFYFYFETKHSLLAALLERVMHDKLEIALRGFTTMDADPAPQRTFAANYAEILALWREHAAVVLAASDAMASDAELRAVYAELLDLFIRPATVWIERERASGRAPAGVDAATLATTLVWMSERNLYAALLGMAPLVTDEERVAALAEVWIRGVFGSPPPPAPAAR</sequence>
<dbReference type="InterPro" id="IPR009057">
    <property type="entry name" value="Homeodomain-like_sf"/>
</dbReference>
<gene>
    <name evidence="7" type="ORF">I8755_32425</name>
</gene>
<evidence type="ECO:0000313" key="8">
    <source>
        <dbReference type="Proteomes" id="UP000596130"/>
    </source>
</evidence>
<dbReference type="RefSeq" id="WP_079249893.1">
    <property type="nucleotide sequence ID" value="NZ_CP015588.1"/>
</dbReference>
<dbReference type="GO" id="GO:0000976">
    <property type="term" value="F:transcription cis-regulatory region binding"/>
    <property type="evidence" value="ECO:0007669"/>
    <property type="project" value="TreeGrafter"/>
</dbReference>
<dbReference type="InterPro" id="IPR050109">
    <property type="entry name" value="HTH-type_TetR-like_transc_reg"/>
</dbReference>
<protein>
    <submittedName>
        <fullName evidence="7">TetR/AcrR family transcriptional regulator</fullName>
    </submittedName>
</protein>
<proteinExistence type="predicted"/>
<evidence type="ECO:0000313" key="7">
    <source>
        <dbReference type="EMBL" id="QQC92565.1"/>
    </source>
</evidence>
<evidence type="ECO:0000256" key="3">
    <source>
        <dbReference type="ARBA" id="ARBA00023163"/>
    </source>
</evidence>
<feature type="DNA-binding region" description="H-T-H motif" evidence="4">
    <location>
        <begin position="53"/>
        <end position="72"/>
    </location>
</feature>
<feature type="compositionally biased region" description="Basic and acidic residues" evidence="5">
    <location>
        <begin position="1"/>
        <end position="17"/>
    </location>
</feature>
<organism evidence="7 8">
    <name type="scientific">Streptomyces alfalfae</name>
    <dbReference type="NCBI Taxonomy" id="1642299"/>
    <lineage>
        <taxon>Bacteria</taxon>
        <taxon>Bacillati</taxon>
        <taxon>Actinomycetota</taxon>
        <taxon>Actinomycetes</taxon>
        <taxon>Kitasatosporales</taxon>
        <taxon>Streptomycetaceae</taxon>
        <taxon>Streptomyces</taxon>
    </lineage>
</organism>
<evidence type="ECO:0000259" key="6">
    <source>
        <dbReference type="PROSITE" id="PS50977"/>
    </source>
</evidence>
<feature type="region of interest" description="Disordered" evidence="5">
    <location>
        <begin position="1"/>
        <end position="27"/>
    </location>
</feature>
<keyword evidence="2 4" id="KW-0238">DNA-binding</keyword>
<dbReference type="Pfam" id="PF21313">
    <property type="entry name" value="EthR_C"/>
    <property type="match status" value="1"/>
</dbReference>
<evidence type="ECO:0000256" key="4">
    <source>
        <dbReference type="PROSITE-ProRule" id="PRU00335"/>
    </source>
</evidence>
<dbReference type="GO" id="GO:0003700">
    <property type="term" value="F:DNA-binding transcription factor activity"/>
    <property type="evidence" value="ECO:0007669"/>
    <property type="project" value="TreeGrafter"/>
</dbReference>
<dbReference type="Gene3D" id="1.10.10.60">
    <property type="entry name" value="Homeodomain-like"/>
    <property type="match status" value="1"/>
</dbReference>
<dbReference type="PANTHER" id="PTHR30055">
    <property type="entry name" value="HTH-TYPE TRANSCRIPTIONAL REGULATOR RUTR"/>
    <property type="match status" value="1"/>
</dbReference>
<dbReference type="EMBL" id="CP065959">
    <property type="protein sequence ID" value="QQC92565.1"/>
    <property type="molecule type" value="Genomic_DNA"/>
</dbReference>
<evidence type="ECO:0000256" key="5">
    <source>
        <dbReference type="SAM" id="MobiDB-lite"/>
    </source>
</evidence>
<dbReference type="PANTHER" id="PTHR30055:SF184">
    <property type="entry name" value="HTH-TYPE TRANSCRIPTIONAL REGULATOR ETHR"/>
    <property type="match status" value="1"/>
</dbReference>